<dbReference type="EMBL" id="CAJOBA010038873">
    <property type="protein sequence ID" value="CAF4068340.1"/>
    <property type="molecule type" value="Genomic_DNA"/>
</dbReference>
<evidence type="ECO:0000313" key="11">
    <source>
        <dbReference type="Proteomes" id="UP000677228"/>
    </source>
</evidence>
<protein>
    <recommendedName>
        <fullName evidence="12">30S ribosomal protein S4</fullName>
    </recommendedName>
</protein>
<dbReference type="Pfam" id="PF00163">
    <property type="entry name" value="Ribosomal_S4"/>
    <property type="match status" value="1"/>
</dbReference>
<keyword evidence="3 6" id="KW-0694">RNA-binding</keyword>
<dbReference type="FunFam" id="3.10.290.10:FF:000001">
    <property type="entry name" value="30S ribosomal protein S4"/>
    <property type="match status" value="1"/>
</dbReference>
<comment type="caution">
    <text evidence="9">The sequence shown here is derived from an EMBL/GenBank/DDBJ whole genome shotgun (WGS) entry which is preliminary data.</text>
</comment>
<evidence type="ECO:0000313" key="9">
    <source>
        <dbReference type="EMBL" id="CAF1261882.1"/>
    </source>
</evidence>
<evidence type="ECO:0000256" key="1">
    <source>
        <dbReference type="ARBA" id="ARBA00007465"/>
    </source>
</evidence>
<dbReference type="InterPro" id="IPR036986">
    <property type="entry name" value="S4_RNA-bd_sf"/>
</dbReference>
<proteinExistence type="inferred from homology"/>
<dbReference type="GO" id="GO:0003735">
    <property type="term" value="F:structural constituent of ribosome"/>
    <property type="evidence" value="ECO:0007669"/>
    <property type="project" value="InterPro"/>
</dbReference>
<dbReference type="Pfam" id="PF01479">
    <property type="entry name" value="S4"/>
    <property type="match status" value="1"/>
</dbReference>
<sequence>MSRFTGSLFKKARRLGFSVLENNKEFSKGKKRVTPPGQHNVPKRKMSDYGQQLQEKQKMQLVYGLTERQLRNTFAKARKMDGILGINFFILLESRLDNLTYRMGFSPTRRGARQLVNHGHVRVNGKKVDIASYICSVNDEISIKDASKGLPLIQVAKDVTFRFVEVDKEKKVGKYVRLPMREELNREITETLVVEWYNRLVK</sequence>
<evidence type="ECO:0000259" key="8">
    <source>
        <dbReference type="SMART" id="SM01390"/>
    </source>
</evidence>
<feature type="domain" description="Small ribosomal subunit protein uS4 N-terminal" evidence="8">
    <location>
        <begin position="3"/>
        <end position="93"/>
    </location>
</feature>
<dbReference type="InterPro" id="IPR002942">
    <property type="entry name" value="S4_RNA-bd"/>
</dbReference>
<dbReference type="AlphaFoldDB" id="A0A8S2EMC8"/>
<dbReference type="Gene3D" id="3.10.290.10">
    <property type="entry name" value="RNA-binding S4 domain"/>
    <property type="match status" value="1"/>
</dbReference>
<dbReference type="Gene3D" id="1.10.1050.10">
    <property type="entry name" value="Ribosomal Protein S4 Delta 41, Chain A, domain 1"/>
    <property type="match status" value="1"/>
</dbReference>
<accession>A0A8S2EMC8</accession>
<evidence type="ECO:0000256" key="5">
    <source>
        <dbReference type="ARBA" id="ARBA00023274"/>
    </source>
</evidence>
<evidence type="ECO:0000256" key="2">
    <source>
        <dbReference type="ARBA" id="ARBA00022730"/>
    </source>
</evidence>
<dbReference type="SMART" id="SM00363">
    <property type="entry name" value="S4"/>
    <property type="match status" value="1"/>
</dbReference>
<evidence type="ECO:0008006" key="12">
    <source>
        <dbReference type="Google" id="ProtNLM"/>
    </source>
</evidence>
<dbReference type="SMART" id="SM01390">
    <property type="entry name" value="Ribosomal_S4"/>
    <property type="match status" value="1"/>
</dbReference>
<feature type="domain" description="RNA-binding S4" evidence="7">
    <location>
        <begin position="94"/>
        <end position="158"/>
    </location>
</feature>
<dbReference type="SUPFAM" id="SSF55174">
    <property type="entry name" value="Alpha-L RNA-binding motif"/>
    <property type="match status" value="1"/>
</dbReference>
<organism evidence="9 11">
    <name type="scientific">Didymodactylos carnosus</name>
    <dbReference type="NCBI Taxonomy" id="1234261"/>
    <lineage>
        <taxon>Eukaryota</taxon>
        <taxon>Metazoa</taxon>
        <taxon>Spiralia</taxon>
        <taxon>Gnathifera</taxon>
        <taxon>Rotifera</taxon>
        <taxon>Eurotatoria</taxon>
        <taxon>Bdelloidea</taxon>
        <taxon>Philodinida</taxon>
        <taxon>Philodinidae</taxon>
        <taxon>Didymodactylos</taxon>
    </lineage>
</organism>
<evidence type="ECO:0000256" key="4">
    <source>
        <dbReference type="ARBA" id="ARBA00022980"/>
    </source>
</evidence>
<dbReference type="PROSITE" id="PS50889">
    <property type="entry name" value="S4"/>
    <property type="match status" value="1"/>
</dbReference>
<dbReference type="PANTHER" id="PTHR11831">
    <property type="entry name" value="30S 40S RIBOSOMAL PROTEIN"/>
    <property type="match status" value="1"/>
</dbReference>
<comment type="similarity">
    <text evidence="1">Belongs to the universal ribosomal protein uS4 family.</text>
</comment>
<name>A0A8S2EMC8_9BILA</name>
<evidence type="ECO:0000256" key="3">
    <source>
        <dbReference type="ARBA" id="ARBA00022884"/>
    </source>
</evidence>
<dbReference type="GO" id="GO:0042274">
    <property type="term" value="P:ribosomal small subunit biogenesis"/>
    <property type="evidence" value="ECO:0007669"/>
    <property type="project" value="TreeGrafter"/>
</dbReference>
<dbReference type="GO" id="GO:0015935">
    <property type="term" value="C:small ribosomal subunit"/>
    <property type="evidence" value="ECO:0007669"/>
    <property type="project" value="InterPro"/>
</dbReference>
<dbReference type="GO" id="GO:0006412">
    <property type="term" value="P:translation"/>
    <property type="evidence" value="ECO:0007669"/>
    <property type="project" value="InterPro"/>
</dbReference>
<gene>
    <name evidence="9" type="ORF">OVA965_LOCUS26768</name>
    <name evidence="10" type="ORF">TMI583_LOCUS27507</name>
</gene>
<dbReference type="CDD" id="cd00165">
    <property type="entry name" value="S4"/>
    <property type="match status" value="1"/>
</dbReference>
<dbReference type="PANTHER" id="PTHR11831:SF4">
    <property type="entry name" value="SMALL RIBOSOMAL SUBUNIT PROTEIN US4M"/>
    <property type="match status" value="1"/>
</dbReference>
<keyword evidence="4" id="KW-0689">Ribosomal protein</keyword>
<dbReference type="InterPro" id="IPR022801">
    <property type="entry name" value="Ribosomal_uS4"/>
</dbReference>
<dbReference type="GO" id="GO:0019843">
    <property type="term" value="F:rRNA binding"/>
    <property type="evidence" value="ECO:0007669"/>
    <property type="project" value="UniProtKB-KW"/>
</dbReference>
<dbReference type="NCBIfam" id="NF003717">
    <property type="entry name" value="PRK05327.1"/>
    <property type="match status" value="1"/>
</dbReference>
<dbReference type="Proteomes" id="UP000682733">
    <property type="component" value="Unassembled WGS sequence"/>
</dbReference>
<dbReference type="EMBL" id="CAJNOK010017320">
    <property type="protein sequence ID" value="CAF1261882.1"/>
    <property type="molecule type" value="Genomic_DNA"/>
</dbReference>
<keyword evidence="2" id="KW-0699">rRNA-binding</keyword>
<dbReference type="InterPro" id="IPR005709">
    <property type="entry name" value="Ribosomal_uS4_bac-type"/>
</dbReference>
<evidence type="ECO:0000259" key="7">
    <source>
        <dbReference type="SMART" id="SM00363"/>
    </source>
</evidence>
<dbReference type="NCBIfam" id="TIGR01017">
    <property type="entry name" value="rpsD_bact"/>
    <property type="match status" value="1"/>
</dbReference>
<evidence type="ECO:0000256" key="6">
    <source>
        <dbReference type="PROSITE-ProRule" id="PRU00182"/>
    </source>
</evidence>
<dbReference type="HAMAP" id="MF_01306_B">
    <property type="entry name" value="Ribosomal_uS4_B"/>
    <property type="match status" value="1"/>
</dbReference>
<reference evidence="9" key="1">
    <citation type="submission" date="2021-02" db="EMBL/GenBank/DDBJ databases">
        <authorList>
            <person name="Nowell W R."/>
        </authorList>
    </citation>
    <scope>NUCLEOTIDE SEQUENCE</scope>
</reference>
<evidence type="ECO:0000313" key="10">
    <source>
        <dbReference type="EMBL" id="CAF4068340.1"/>
    </source>
</evidence>
<dbReference type="InterPro" id="IPR001912">
    <property type="entry name" value="Ribosomal_uS4_N"/>
</dbReference>
<dbReference type="Proteomes" id="UP000677228">
    <property type="component" value="Unassembled WGS sequence"/>
</dbReference>
<keyword evidence="5" id="KW-0687">Ribonucleoprotein</keyword>